<dbReference type="EMBL" id="CAJVRL010000082">
    <property type="protein sequence ID" value="CAG8958347.1"/>
    <property type="molecule type" value="Genomic_DNA"/>
</dbReference>
<sequence length="189" mass="21989">MTHSFITETKPPISPEELRYRETPDPATLKLLDVATIVFAILYTVPCSFMGPMMFVDLLINGPLLVEPLPGPYFLAYLVIMYSFSFSLNCSRYLYLGRLESKEEQRLLNLESGEFDKSVESKEISAVNQHNKSEDEVKTALGPRDRNGNETARKIYRWHIYLNLVYLVLWPILFHVRSWWGDERLTFAF</sequence>
<dbReference type="OrthoDB" id="10363259at2759"/>
<evidence type="ECO:0000313" key="4">
    <source>
        <dbReference type="Proteomes" id="UP000696280"/>
    </source>
</evidence>
<feature type="compositionally biased region" description="Basic and acidic residues" evidence="1">
    <location>
        <begin position="131"/>
        <end position="145"/>
    </location>
</feature>
<reference evidence="3" key="1">
    <citation type="submission" date="2021-07" db="EMBL/GenBank/DDBJ databases">
        <authorList>
            <person name="Durling M."/>
        </authorList>
    </citation>
    <scope>NUCLEOTIDE SEQUENCE</scope>
</reference>
<evidence type="ECO:0000256" key="1">
    <source>
        <dbReference type="SAM" id="MobiDB-lite"/>
    </source>
</evidence>
<feature type="transmembrane region" description="Helical" evidence="2">
    <location>
        <begin position="74"/>
        <end position="96"/>
    </location>
</feature>
<organism evidence="3 4">
    <name type="scientific">Hymenoscyphus fraxineus</name>
    <dbReference type="NCBI Taxonomy" id="746836"/>
    <lineage>
        <taxon>Eukaryota</taxon>
        <taxon>Fungi</taxon>
        <taxon>Dikarya</taxon>
        <taxon>Ascomycota</taxon>
        <taxon>Pezizomycotina</taxon>
        <taxon>Leotiomycetes</taxon>
        <taxon>Helotiales</taxon>
        <taxon>Helotiaceae</taxon>
        <taxon>Hymenoscyphus</taxon>
    </lineage>
</organism>
<dbReference type="Proteomes" id="UP000696280">
    <property type="component" value="Unassembled WGS sequence"/>
</dbReference>
<accession>A0A9N9L7D5</accession>
<keyword evidence="4" id="KW-1185">Reference proteome</keyword>
<proteinExistence type="predicted"/>
<protein>
    <submittedName>
        <fullName evidence="3">Uncharacterized protein</fullName>
    </submittedName>
</protein>
<feature type="region of interest" description="Disordered" evidence="1">
    <location>
        <begin position="126"/>
        <end position="145"/>
    </location>
</feature>
<dbReference type="AlphaFoldDB" id="A0A9N9L7D5"/>
<feature type="transmembrane region" description="Helical" evidence="2">
    <location>
        <begin position="160"/>
        <end position="180"/>
    </location>
</feature>
<keyword evidence="2" id="KW-0472">Membrane</keyword>
<name>A0A9N9L7D5_9HELO</name>
<feature type="transmembrane region" description="Helical" evidence="2">
    <location>
        <begin position="31"/>
        <end position="54"/>
    </location>
</feature>
<gene>
    <name evidence="3" type="ORF">HYFRA_00011024</name>
</gene>
<evidence type="ECO:0000313" key="3">
    <source>
        <dbReference type="EMBL" id="CAG8958347.1"/>
    </source>
</evidence>
<evidence type="ECO:0000256" key="2">
    <source>
        <dbReference type="SAM" id="Phobius"/>
    </source>
</evidence>
<keyword evidence="2" id="KW-1133">Transmembrane helix</keyword>
<comment type="caution">
    <text evidence="3">The sequence shown here is derived from an EMBL/GenBank/DDBJ whole genome shotgun (WGS) entry which is preliminary data.</text>
</comment>
<keyword evidence="2" id="KW-0812">Transmembrane</keyword>